<dbReference type="Pfam" id="PF13391">
    <property type="entry name" value="HNH_2"/>
    <property type="match status" value="1"/>
</dbReference>
<keyword evidence="4" id="KW-1185">Reference proteome</keyword>
<organism evidence="3 4">
    <name type="scientific">Cryomyces minteri</name>
    <dbReference type="NCBI Taxonomy" id="331657"/>
    <lineage>
        <taxon>Eukaryota</taxon>
        <taxon>Fungi</taxon>
        <taxon>Dikarya</taxon>
        <taxon>Ascomycota</taxon>
        <taxon>Pezizomycotina</taxon>
        <taxon>Dothideomycetes</taxon>
        <taxon>Dothideomycetes incertae sedis</taxon>
        <taxon>Cryomyces</taxon>
    </lineage>
</organism>
<dbReference type="EMBL" id="NAJN01001594">
    <property type="protein sequence ID" value="TKA62275.1"/>
    <property type="molecule type" value="Genomic_DNA"/>
</dbReference>
<dbReference type="AlphaFoldDB" id="A0A4U0WL22"/>
<evidence type="ECO:0000313" key="3">
    <source>
        <dbReference type="EMBL" id="TKA62275.1"/>
    </source>
</evidence>
<dbReference type="Proteomes" id="UP000308768">
    <property type="component" value="Unassembled WGS sequence"/>
</dbReference>
<sequence length="377" mass="42213">MSNSSSDASRLIQLREVVPAQPADPSTVFSGSERSTIYFRHPGYPQFARQNILLKLYAFDNPFRGLHYGVAHTACAMVACNAWDCYFTTLEGQRVDLQADELLTAENYYFQIPGQENTRYPVYPNFAHWAFPHDDLPPNWPDELDDDAENSSPLRPPPSASGISQAVQRRDDGCLITHHHDFLQTAHLCPRAELRWFRENSLSDYNLNKSLQGNNTIEDVSNAIALRMDLHKAFDDKRYVIVPKRGKWVVHLTELTRTLGALYHNTPLKLKRGISTKCLLVRFAWAIFPGVADFLTRGPGRKIKRAGGRGGAEAGWDYGGGKRHEEEELGADTNPGRRIISPASNAAITAVNITAKAQASSSIFPHVSAHSRRYNRA</sequence>
<feature type="domain" description="HNH nuclease" evidence="2">
    <location>
        <begin position="174"/>
        <end position="241"/>
    </location>
</feature>
<gene>
    <name evidence="3" type="ORF">B0A49_13763</name>
</gene>
<accession>A0A4U0WL22</accession>
<dbReference type="InterPro" id="IPR003615">
    <property type="entry name" value="HNH_nuc"/>
</dbReference>
<feature type="region of interest" description="Disordered" evidence="1">
    <location>
        <begin position="140"/>
        <end position="164"/>
    </location>
</feature>
<comment type="caution">
    <text evidence="3">The sequence shown here is derived from an EMBL/GenBank/DDBJ whole genome shotgun (WGS) entry which is preliminary data.</text>
</comment>
<reference evidence="3 4" key="1">
    <citation type="submission" date="2017-03" db="EMBL/GenBank/DDBJ databases">
        <title>Genomes of endolithic fungi from Antarctica.</title>
        <authorList>
            <person name="Coleine C."/>
            <person name="Masonjones S."/>
            <person name="Stajich J.E."/>
        </authorList>
    </citation>
    <scope>NUCLEOTIDE SEQUENCE [LARGE SCALE GENOMIC DNA]</scope>
    <source>
        <strain evidence="3 4">CCFEE 5187</strain>
    </source>
</reference>
<dbReference type="OrthoDB" id="3909548at2759"/>
<evidence type="ECO:0000313" key="4">
    <source>
        <dbReference type="Proteomes" id="UP000308768"/>
    </source>
</evidence>
<protein>
    <recommendedName>
        <fullName evidence="2">HNH nuclease domain-containing protein</fullName>
    </recommendedName>
</protein>
<proteinExistence type="predicted"/>
<evidence type="ECO:0000256" key="1">
    <source>
        <dbReference type="SAM" id="MobiDB-lite"/>
    </source>
</evidence>
<name>A0A4U0WL22_9PEZI</name>
<feature type="region of interest" description="Disordered" evidence="1">
    <location>
        <begin position="304"/>
        <end position="336"/>
    </location>
</feature>
<evidence type="ECO:0000259" key="2">
    <source>
        <dbReference type="Pfam" id="PF13391"/>
    </source>
</evidence>
<feature type="compositionally biased region" description="Gly residues" evidence="1">
    <location>
        <begin position="308"/>
        <end position="319"/>
    </location>
</feature>